<evidence type="ECO:0000259" key="8">
    <source>
        <dbReference type="Pfam" id="PF12038"/>
    </source>
</evidence>
<dbReference type="PANTHER" id="PTHR13615">
    <property type="entry name" value="GLYCOSYLTRANSFERASE-LIKE 1"/>
    <property type="match status" value="1"/>
</dbReference>
<evidence type="ECO:0000313" key="9">
    <source>
        <dbReference type="EnsemblMetazoa" id="XP_030846092"/>
    </source>
</evidence>
<sequence>MSEVSEGPACRGVLLLEPFYGGSHRQLIDLLHKSIPECTLFTLPASKWHWRARTSALYFSCQIPYDHSFSVLFASSVLNLAELVALRPDLAGFRKVLYFHENQLVYPVQKQQERDFQYGYNQILSCLVADAVVFNSSYNQESFLKSIESFLKLMPNRPKNLAERIRPKCQVLYFPIDFPPTLHNASPEPDRTAPLGQSSEMTPSHNAHQRYSAGHTPARSTKSPDHYCQGHVGLSSSADNATFVEDRHSSVQSGPRIISAESSHIEDRELNERLVTKVEGISLNDQQDNRVSSLHSVEVSEGGRSSQDSKEMELASRVHKMNTEDPANFVEEEHGNKSIISDTLPLSRTFVEQNASVCQRIAKVTPSLVNPQGDGGSCCHGSTCHRRADDCGDKDGKDIGSRTRPLHILWPHRWEHDKNPEQFFSTLFQLRDQDCNFRLSVLGENYLQIPSIFEEAEFKLKDHIVNWGFVPSKERYYQVLSEADVVVSTANHEFFGVAM</sequence>
<feature type="compositionally biased region" description="Polar residues" evidence="7">
    <location>
        <begin position="286"/>
        <end position="295"/>
    </location>
</feature>
<evidence type="ECO:0000256" key="3">
    <source>
        <dbReference type="ARBA" id="ARBA00022679"/>
    </source>
</evidence>
<dbReference type="EC" id="2.4.1.110" evidence="4"/>
<accession>A0A7M7T143</accession>
<feature type="compositionally biased region" description="Polar residues" evidence="7">
    <location>
        <begin position="195"/>
        <end position="206"/>
    </location>
</feature>
<evidence type="ECO:0000256" key="1">
    <source>
        <dbReference type="ARBA" id="ARBA00009481"/>
    </source>
</evidence>
<feature type="domain" description="tRNA-queuosine alpha-mannosyltransferase N-terminal" evidence="8">
    <location>
        <begin position="13"/>
        <end position="176"/>
    </location>
</feature>
<evidence type="ECO:0000256" key="5">
    <source>
        <dbReference type="ARBA" id="ARBA00044539"/>
    </source>
</evidence>
<organism evidence="9 10">
    <name type="scientific">Strongylocentrotus purpuratus</name>
    <name type="common">Purple sea urchin</name>
    <dbReference type="NCBI Taxonomy" id="7668"/>
    <lineage>
        <taxon>Eukaryota</taxon>
        <taxon>Metazoa</taxon>
        <taxon>Echinodermata</taxon>
        <taxon>Eleutherozoa</taxon>
        <taxon>Echinozoa</taxon>
        <taxon>Echinoidea</taxon>
        <taxon>Euechinoidea</taxon>
        <taxon>Echinacea</taxon>
        <taxon>Camarodonta</taxon>
        <taxon>Echinidea</taxon>
        <taxon>Strongylocentrotidae</taxon>
        <taxon>Strongylocentrotus</taxon>
    </lineage>
</organism>
<dbReference type="SUPFAM" id="SSF53756">
    <property type="entry name" value="UDP-Glycosyltransferase/glycogen phosphorylase"/>
    <property type="match status" value="1"/>
</dbReference>
<dbReference type="CTD" id="227835"/>
<dbReference type="PANTHER" id="PTHR13615:SF3">
    <property type="entry name" value="GLYCOSYLTRANSFERASE-LIKE DOMAIN-CONTAINING PROTEIN 1"/>
    <property type="match status" value="1"/>
</dbReference>
<evidence type="ECO:0000256" key="6">
    <source>
        <dbReference type="ARBA" id="ARBA00048439"/>
    </source>
</evidence>
<reference evidence="10" key="1">
    <citation type="submission" date="2015-02" db="EMBL/GenBank/DDBJ databases">
        <title>Genome sequencing for Strongylocentrotus purpuratus.</title>
        <authorList>
            <person name="Murali S."/>
            <person name="Liu Y."/>
            <person name="Vee V."/>
            <person name="English A."/>
            <person name="Wang M."/>
            <person name="Skinner E."/>
            <person name="Han Y."/>
            <person name="Muzny D.M."/>
            <person name="Worley K.C."/>
            <person name="Gibbs R.A."/>
        </authorList>
    </citation>
    <scope>NUCLEOTIDE SEQUENCE</scope>
</reference>
<reference evidence="9" key="2">
    <citation type="submission" date="2021-01" db="UniProtKB">
        <authorList>
            <consortium name="EnsemblMetazoa"/>
        </authorList>
    </citation>
    <scope>IDENTIFICATION</scope>
</reference>
<dbReference type="OMA" id="HRWEYDK"/>
<dbReference type="CDD" id="cd01635">
    <property type="entry name" value="Glycosyltransferase_GTB-type"/>
    <property type="match status" value="1"/>
</dbReference>
<keyword evidence="2" id="KW-0328">Glycosyltransferase</keyword>
<evidence type="ECO:0000313" key="10">
    <source>
        <dbReference type="Proteomes" id="UP000007110"/>
    </source>
</evidence>
<comment type="similarity">
    <text evidence="1">Belongs to the glycosyltransferase group 1 family. Glycosyltransferase 4 subfamily.</text>
</comment>
<dbReference type="Pfam" id="PF12038">
    <property type="entry name" value="QTMAN_N"/>
    <property type="match status" value="1"/>
</dbReference>
<protein>
    <recommendedName>
        <fullName evidence="5">tRNA-queuosine alpha-mannosyltransferase</fullName>
        <ecNumber evidence="4">2.4.1.110</ecNumber>
    </recommendedName>
</protein>
<dbReference type="Gene3D" id="3.40.50.2000">
    <property type="entry name" value="Glycogen Phosphorylase B"/>
    <property type="match status" value="1"/>
</dbReference>
<dbReference type="RefSeq" id="XP_030846092.1">
    <property type="nucleotide sequence ID" value="XM_030990232.1"/>
</dbReference>
<keyword evidence="10" id="KW-1185">Reference proteome</keyword>
<feature type="region of interest" description="Disordered" evidence="7">
    <location>
        <begin position="183"/>
        <end position="225"/>
    </location>
</feature>
<comment type="catalytic activity">
    <reaction evidence="6">
        <text>queuosine(34) in tRNA(Asp) + GDP-alpha-D-mannose = O-4''-alpha-D-mannosylqueuosine(34) in tRNA(Asp) + GDP + H(+)</text>
        <dbReference type="Rhea" id="RHEA:12885"/>
        <dbReference type="Rhea" id="RHEA-COMP:18572"/>
        <dbReference type="Rhea" id="RHEA-COMP:18581"/>
        <dbReference type="ChEBI" id="CHEBI:15378"/>
        <dbReference type="ChEBI" id="CHEBI:57527"/>
        <dbReference type="ChEBI" id="CHEBI:58189"/>
        <dbReference type="ChEBI" id="CHEBI:194431"/>
        <dbReference type="ChEBI" id="CHEBI:194442"/>
        <dbReference type="EC" id="2.4.1.110"/>
    </reaction>
    <physiologicalReaction direction="left-to-right" evidence="6">
        <dbReference type="Rhea" id="RHEA:12886"/>
    </physiologicalReaction>
</comment>
<dbReference type="InterPro" id="IPR051862">
    <property type="entry name" value="GT-like_domain_containing_1"/>
</dbReference>
<proteinExistence type="inferred from homology"/>
<dbReference type="Proteomes" id="UP000007110">
    <property type="component" value="Unassembled WGS sequence"/>
</dbReference>
<dbReference type="EnsemblMetazoa" id="XM_030990232">
    <property type="protein sequence ID" value="XP_030846092"/>
    <property type="gene ID" value="LOC576989"/>
</dbReference>
<dbReference type="InterPro" id="IPR022701">
    <property type="entry name" value="QTMAN_N"/>
</dbReference>
<dbReference type="GeneID" id="576989"/>
<dbReference type="AlphaFoldDB" id="A0A7M7T143"/>
<evidence type="ECO:0000256" key="7">
    <source>
        <dbReference type="SAM" id="MobiDB-lite"/>
    </source>
</evidence>
<keyword evidence="3" id="KW-0808">Transferase</keyword>
<name>A0A7M7T143_STRPU</name>
<evidence type="ECO:0000256" key="2">
    <source>
        <dbReference type="ARBA" id="ARBA00022676"/>
    </source>
</evidence>
<evidence type="ECO:0000256" key="4">
    <source>
        <dbReference type="ARBA" id="ARBA00044517"/>
    </source>
</evidence>
<feature type="region of interest" description="Disordered" evidence="7">
    <location>
        <begin position="286"/>
        <end position="312"/>
    </location>
</feature>
<dbReference type="GO" id="GO:0016438">
    <property type="term" value="F:tRNA-queuosine(34) beta-mannosyltransferase activity"/>
    <property type="evidence" value="ECO:0007669"/>
    <property type="project" value="UniProtKB-EC"/>
</dbReference>